<comment type="caution">
    <text evidence="1">The sequence shown here is derived from an EMBL/GenBank/DDBJ whole genome shotgun (WGS) entry which is preliminary data.</text>
</comment>
<reference evidence="1" key="1">
    <citation type="submission" date="2022-01" db="EMBL/GenBank/DDBJ databases">
        <authorList>
            <person name="Lagorce A."/>
        </authorList>
    </citation>
    <scope>NUCLEOTIDE SEQUENCE</scope>
    <source>
        <strain evidence="1">Th15_F1_D04</strain>
    </source>
</reference>
<evidence type="ECO:0000313" key="2">
    <source>
        <dbReference type="Proteomes" id="UP001295420"/>
    </source>
</evidence>
<name>A0AAU9Q4T3_9VIBR</name>
<dbReference type="Proteomes" id="UP001295420">
    <property type="component" value="Unassembled WGS sequence"/>
</dbReference>
<dbReference type="EMBL" id="CAKMTQ010000012">
    <property type="protein sequence ID" value="CAH1526698.1"/>
    <property type="molecule type" value="Genomic_DNA"/>
</dbReference>
<proteinExistence type="predicted"/>
<sequence>MIKATFFIEDSILNGIKKAN</sequence>
<dbReference type="AlphaFoldDB" id="A0AAU9Q4T3"/>
<gene>
    <name evidence="1" type="ORF">THF1D04_20409</name>
</gene>
<organism evidence="1 2">
    <name type="scientific">Vibrio owensii</name>
    <dbReference type="NCBI Taxonomy" id="696485"/>
    <lineage>
        <taxon>Bacteria</taxon>
        <taxon>Pseudomonadati</taxon>
        <taxon>Pseudomonadota</taxon>
        <taxon>Gammaproteobacteria</taxon>
        <taxon>Vibrionales</taxon>
        <taxon>Vibrionaceae</taxon>
        <taxon>Vibrio</taxon>
    </lineage>
</organism>
<accession>A0AAU9Q4T3</accession>
<evidence type="ECO:0000313" key="1">
    <source>
        <dbReference type="EMBL" id="CAH1526698.1"/>
    </source>
</evidence>
<protein>
    <submittedName>
        <fullName evidence="1">Uncharacterized protein</fullName>
    </submittedName>
</protein>